<evidence type="ECO:0000256" key="4">
    <source>
        <dbReference type="PROSITE-ProRule" id="PRU01100"/>
    </source>
</evidence>
<evidence type="ECO:0000313" key="7">
    <source>
        <dbReference type="EMBL" id="AFZ68965.1"/>
    </source>
</evidence>
<evidence type="ECO:0000256" key="5">
    <source>
        <dbReference type="SAM" id="SignalP"/>
    </source>
</evidence>
<feature type="active site" description="Proton donor" evidence="4">
    <location>
        <position position="158"/>
    </location>
</feature>
<reference evidence="8" key="1">
    <citation type="submission" date="2012-03" db="EMBL/GenBank/DDBJ databases">
        <title>Complete sequence of chromosome of Deinococcus peraridilitoris DSM 19664.</title>
        <authorList>
            <person name="Lucas S."/>
            <person name="Copeland A."/>
            <person name="Lapidus A."/>
            <person name="Glavina del Rio T."/>
            <person name="Dalin E."/>
            <person name="Tice H."/>
            <person name="Bruce D."/>
            <person name="Goodwin L."/>
            <person name="Pitluck S."/>
            <person name="Peters L."/>
            <person name="Mikhailova N."/>
            <person name="Lu M."/>
            <person name="Kyrpides N."/>
            <person name="Mavromatis K."/>
            <person name="Ivanova N."/>
            <person name="Brettin T."/>
            <person name="Detter J.C."/>
            <person name="Han C."/>
            <person name="Larimer F."/>
            <person name="Land M."/>
            <person name="Hauser L."/>
            <person name="Markowitz V."/>
            <person name="Cheng J.-F."/>
            <person name="Hugenholtz P."/>
            <person name="Woyke T."/>
            <person name="Wu D."/>
            <person name="Pukall R."/>
            <person name="Steenblock K."/>
            <person name="Brambilla E."/>
            <person name="Klenk H.-P."/>
            <person name="Eisen J.A."/>
        </authorList>
    </citation>
    <scope>NUCLEOTIDE SEQUENCE [LARGE SCALE GENOMIC DNA]</scope>
    <source>
        <strain evidence="8">DSM 19664 / LMG 22246 / CIP 109416 / KR-200</strain>
    </source>
</reference>
<dbReference type="RefSeq" id="WP_015237261.1">
    <property type="nucleotide sequence ID" value="NC_019793.1"/>
</dbReference>
<gene>
    <name evidence="7" type="ordered locus">Deipe_3535</name>
</gene>
<evidence type="ECO:0000313" key="8">
    <source>
        <dbReference type="Proteomes" id="UP000010467"/>
    </source>
</evidence>
<feature type="domain" description="GH26" evidence="6">
    <location>
        <begin position="27"/>
        <end position="340"/>
    </location>
</feature>
<proteinExistence type="inferred from homology"/>
<feature type="signal peptide" evidence="5">
    <location>
        <begin position="1"/>
        <end position="24"/>
    </location>
</feature>
<dbReference type="GO" id="GO:0016985">
    <property type="term" value="F:mannan endo-1,4-beta-mannosidase activity"/>
    <property type="evidence" value="ECO:0007669"/>
    <property type="project" value="InterPro"/>
</dbReference>
<dbReference type="InterPro" id="IPR022790">
    <property type="entry name" value="GH26_dom"/>
</dbReference>
<feature type="active site" description="Nucleophile" evidence="4">
    <location>
        <position position="272"/>
    </location>
</feature>
<dbReference type="PANTHER" id="PTHR40079:SF4">
    <property type="entry name" value="GH26 DOMAIN-CONTAINING PROTEIN-RELATED"/>
    <property type="match status" value="1"/>
</dbReference>
<keyword evidence="5" id="KW-0732">Signal</keyword>
<organism evidence="7 8">
    <name type="scientific">Deinococcus peraridilitoris (strain DSM 19664 / LMG 22246 / CIP 109416 / KR-200)</name>
    <dbReference type="NCBI Taxonomy" id="937777"/>
    <lineage>
        <taxon>Bacteria</taxon>
        <taxon>Thermotogati</taxon>
        <taxon>Deinococcota</taxon>
        <taxon>Deinococci</taxon>
        <taxon>Deinococcales</taxon>
        <taxon>Deinococcaceae</taxon>
        <taxon>Deinococcus</taxon>
    </lineage>
</organism>
<dbReference type="Proteomes" id="UP000010467">
    <property type="component" value="Chromosome"/>
</dbReference>
<dbReference type="Pfam" id="PF02156">
    <property type="entry name" value="Glyco_hydro_26"/>
    <property type="match status" value="1"/>
</dbReference>
<dbReference type="InterPro" id="IPR017853">
    <property type="entry name" value="GH"/>
</dbReference>
<sequence length="354" mass="39702">MIARPHLYVVLLSLALVGMGPAPSASRDSRPVPLSLPPEGKLYHGVYPGRFQGSESDIRPADLEAYEQAVGRKVAWVYFSNEWSVDRTFPRATAEWIRARGAVPFIRLMLRSSTDLGRPERIFTLEAIARGTFDRDLRDWGDAARAFRTPILLEFGTEVNGRWFPWNEIHNAPNGPARFRKAYRHLVDVIRSRGATNVSWVFHVNAADDPQTASNRLEGYYPGDDVVSWLAVSAYGVQTPLQSSSAPFVAQMDAAVTRLTRLAPNKPILLAEFGMVSSHPVERVVPWAEAALTSLLQNRWPQVRGFAWWNSAWENDTVPSHNSEMRVQAVPELARVFRTKLASPLVLDTPSFDQ</sequence>
<feature type="chain" id="PRO_5003939651" evidence="5">
    <location>
        <begin position="25"/>
        <end position="354"/>
    </location>
</feature>
<dbReference type="OrthoDB" id="9802773at2"/>
<evidence type="ECO:0000256" key="2">
    <source>
        <dbReference type="ARBA" id="ARBA00022801"/>
    </source>
</evidence>
<protein>
    <submittedName>
        <fullName evidence="7">Beta-mannanase</fullName>
    </submittedName>
</protein>
<dbReference type="SUPFAM" id="SSF51445">
    <property type="entry name" value="(Trans)glycosidases"/>
    <property type="match status" value="1"/>
</dbReference>
<accession>L0A7D0</accession>
<dbReference type="PROSITE" id="PS51764">
    <property type="entry name" value="GH26"/>
    <property type="match status" value="1"/>
</dbReference>
<evidence type="ECO:0000259" key="6">
    <source>
        <dbReference type="PROSITE" id="PS51764"/>
    </source>
</evidence>
<dbReference type="HOGENOM" id="CLU_038234_1_0_0"/>
<dbReference type="PANTHER" id="PTHR40079">
    <property type="entry name" value="MANNAN ENDO-1,4-BETA-MANNOSIDASE E-RELATED"/>
    <property type="match status" value="1"/>
</dbReference>
<evidence type="ECO:0000256" key="1">
    <source>
        <dbReference type="ARBA" id="ARBA00007754"/>
    </source>
</evidence>
<dbReference type="Gene3D" id="3.20.20.80">
    <property type="entry name" value="Glycosidases"/>
    <property type="match status" value="1"/>
</dbReference>
<dbReference type="eggNOG" id="COG4124">
    <property type="taxonomic scope" value="Bacteria"/>
</dbReference>
<dbReference type="EMBL" id="CP003382">
    <property type="protein sequence ID" value="AFZ68965.1"/>
    <property type="molecule type" value="Genomic_DNA"/>
</dbReference>
<comment type="similarity">
    <text evidence="1 4">Belongs to the glycosyl hydrolase 26 family.</text>
</comment>
<dbReference type="InterPro" id="IPR000805">
    <property type="entry name" value="Glyco_hydro_26"/>
</dbReference>
<name>L0A7D0_DEIPD</name>
<dbReference type="GO" id="GO:0006080">
    <property type="term" value="P:substituted mannan metabolic process"/>
    <property type="evidence" value="ECO:0007669"/>
    <property type="project" value="InterPro"/>
</dbReference>
<keyword evidence="3 4" id="KW-0326">Glycosidase</keyword>
<evidence type="ECO:0000256" key="3">
    <source>
        <dbReference type="ARBA" id="ARBA00023295"/>
    </source>
</evidence>
<dbReference type="AlphaFoldDB" id="L0A7D0"/>
<dbReference type="KEGG" id="dpd:Deipe_3535"/>
<dbReference type="STRING" id="937777.Deipe_3535"/>
<dbReference type="PATRIC" id="fig|937777.3.peg.3545"/>
<keyword evidence="8" id="KW-1185">Reference proteome</keyword>
<keyword evidence="2 4" id="KW-0378">Hydrolase</keyword>